<organism evidence="1 2">
    <name type="scientific">Tanacetum coccineum</name>
    <dbReference type="NCBI Taxonomy" id="301880"/>
    <lineage>
        <taxon>Eukaryota</taxon>
        <taxon>Viridiplantae</taxon>
        <taxon>Streptophyta</taxon>
        <taxon>Embryophyta</taxon>
        <taxon>Tracheophyta</taxon>
        <taxon>Spermatophyta</taxon>
        <taxon>Magnoliopsida</taxon>
        <taxon>eudicotyledons</taxon>
        <taxon>Gunneridae</taxon>
        <taxon>Pentapetalae</taxon>
        <taxon>asterids</taxon>
        <taxon>campanulids</taxon>
        <taxon>Asterales</taxon>
        <taxon>Asteraceae</taxon>
        <taxon>Asteroideae</taxon>
        <taxon>Anthemideae</taxon>
        <taxon>Anthemidinae</taxon>
        <taxon>Tanacetum</taxon>
    </lineage>
</organism>
<protein>
    <submittedName>
        <fullName evidence="1">Uncharacterized protein</fullName>
    </submittedName>
</protein>
<name>A0ABQ4XEP9_9ASTR</name>
<sequence>MAKQCTAKKRVKDAKWFREKMLLDQAQEAEVVLHEDHQDFLGDRLEEMDDCDDLQLHTTSKFKEDHVDAYNSDYNDEATACAIFMASLSPTGSINGDTVSPTYDSDILSEIQCVKSCAIYRQGVKLLGSQMLSNSSILAVDQKPSLNHHLWPLDCVPALFLQWDTSGSPACQGVMSEVCHIDLLEE</sequence>
<evidence type="ECO:0000313" key="2">
    <source>
        <dbReference type="Proteomes" id="UP001151760"/>
    </source>
</evidence>
<dbReference type="Proteomes" id="UP001151760">
    <property type="component" value="Unassembled WGS sequence"/>
</dbReference>
<proteinExistence type="predicted"/>
<gene>
    <name evidence="1" type="ORF">Tco_0677987</name>
</gene>
<reference evidence="1" key="1">
    <citation type="journal article" date="2022" name="Int. J. Mol. Sci.">
        <title>Draft Genome of Tanacetum Coccineum: Genomic Comparison of Closely Related Tanacetum-Family Plants.</title>
        <authorList>
            <person name="Yamashiro T."/>
            <person name="Shiraishi A."/>
            <person name="Nakayama K."/>
            <person name="Satake H."/>
        </authorList>
    </citation>
    <scope>NUCLEOTIDE SEQUENCE</scope>
</reference>
<evidence type="ECO:0000313" key="1">
    <source>
        <dbReference type="EMBL" id="GJS63423.1"/>
    </source>
</evidence>
<reference evidence="1" key="2">
    <citation type="submission" date="2022-01" db="EMBL/GenBank/DDBJ databases">
        <authorList>
            <person name="Yamashiro T."/>
            <person name="Shiraishi A."/>
            <person name="Satake H."/>
            <person name="Nakayama K."/>
        </authorList>
    </citation>
    <scope>NUCLEOTIDE SEQUENCE</scope>
</reference>
<dbReference type="EMBL" id="BQNB010009430">
    <property type="protein sequence ID" value="GJS63423.1"/>
    <property type="molecule type" value="Genomic_DNA"/>
</dbReference>
<comment type="caution">
    <text evidence="1">The sequence shown here is derived from an EMBL/GenBank/DDBJ whole genome shotgun (WGS) entry which is preliminary data.</text>
</comment>
<accession>A0ABQ4XEP9</accession>
<keyword evidence="2" id="KW-1185">Reference proteome</keyword>